<sequence length="41" mass="4540">MPGLPGNRDKNAKRFNKPELLVIAAQEEYFSATGSSFLTLK</sequence>
<reference evidence="1 2" key="1">
    <citation type="submission" date="2008-07" db="EMBL/GenBank/DDBJ databases">
        <authorList>
            <person name="Tandeau de Marsac N."/>
            <person name="Ferriera S."/>
            <person name="Johnson J."/>
            <person name="Kravitz S."/>
            <person name="Beeson K."/>
            <person name="Sutton G."/>
            <person name="Rogers Y.-H."/>
            <person name="Friedman R."/>
            <person name="Frazier M."/>
            <person name="Venter J.C."/>
        </authorList>
    </citation>
    <scope>NUCLEOTIDE SEQUENCE [LARGE SCALE GENOMIC DNA]</scope>
    <source>
        <strain evidence="1 2">PCC 7420</strain>
    </source>
</reference>
<accession>B4W4T8</accession>
<dbReference type="AlphaFoldDB" id="B4W4T8"/>
<dbReference type="EMBL" id="DS989881">
    <property type="protein sequence ID" value="EDX70808.1"/>
    <property type="molecule type" value="Genomic_DNA"/>
</dbReference>
<gene>
    <name evidence="1" type="ORF">MC7420_1552</name>
</gene>
<evidence type="ECO:0000313" key="2">
    <source>
        <dbReference type="Proteomes" id="UP000003835"/>
    </source>
</evidence>
<dbReference type="HOGENOM" id="CLU_3268507_0_0_3"/>
<protein>
    <submittedName>
        <fullName evidence="1">Uncharacterized protein</fullName>
    </submittedName>
</protein>
<dbReference type="STRING" id="118168.MC7420_1552"/>
<proteinExistence type="predicted"/>
<dbReference type="Proteomes" id="UP000003835">
    <property type="component" value="Unassembled WGS sequence"/>
</dbReference>
<organism evidence="1 2">
    <name type="scientific">Coleofasciculus chthonoplastes PCC 7420</name>
    <dbReference type="NCBI Taxonomy" id="118168"/>
    <lineage>
        <taxon>Bacteria</taxon>
        <taxon>Bacillati</taxon>
        <taxon>Cyanobacteriota</taxon>
        <taxon>Cyanophyceae</taxon>
        <taxon>Coleofasciculales</taxon>
        <taxon>Coleofasciculaceae</taxon>
        <taxon>Coleofasciculus</taxon>
    </lineage>
</organism>
<keyword evidence="2" id="KW-1185">Reference proteome</keyword>
<evidence type="ECO:0000313" key="1">
    <source>
        <dbReference type="EMBL" id="EDX70808.1"/>
    </source>
</evidence>
<name>B4W4T8_9CYAN</name>